<evidence type="ECO:0000256" key="3">
    <source>
        <dbReference type="ARBA" id="ARBA00022801"/>
    </source>
</evidence>
<evidence type="ECO:0000256" key="1">
    <source>
        <dbReference type="ARBA" id="ARBA00022670"/>
    </source>
</evidence>
<dbReference type="Pfam" id="PF01432">
    <property type="entry name" value="Peptidase_M3"/>
    <property type="match status" value="1"/>
</dbReference>
<evidence type="ECO:0000256" key="5">
    <source>
        <dbReference type="ARBA" id="ARBA00023049"/>
    </source>
</evidence>
<keyword evidence="5 6" id="KW-0482">Metalloprotease</keyword>
<keyword evidence="4 6" id="KW-0862">Zinc</keyword>
<dbReference type="InterPro" id="IPR042088">
    <property type="entry name" value="OligoPept_F_C"/>
</dbReference>
<keyword evidence="2 6" id="KW-0479">Metal-binding</keyword>
<evidence type="ECO:0000256" key="6">
    <source>
        <dbReference type="RuleBase" id="RU368091"/>
    </source>
</evidence>
<dbReference type="GO" id="GO:0006508">
    <property type="term" value="P:proteolysis"/>
    <property type="evidence" value="ECO:0007669"/>
    <property type="project" value="UniProtKB-KW"/>
</dbReference>
<dbReference type="EMBL" id="JAYKOT010000003">
    <property type="protein sequence ID" value="MEB3429958.1"/>
    <property type="molecule type" value="Genomic_DNA"/>
</dbReference>
<dbReference type="InterPro" id="IPR001567">
    <property type="entry name" value="Pept_M3A_M3B_dom"/>
</dbReference>
<dbReference type="InterPro" id="IPR004438">
    <property type="entry name" value="Peptidase_M3B"/>
</dbReference>
<dbReference type="PANTHER" id="PTHR11804">
    <property type="entry name" value="PROTEASE M3 THIMET OLIGOPEPTIDASE-RELATED"/>
    <property type="match status" value="1"/>
</dbReference>
<evidence type="ECO:0000256" key="2">
    <source>
        <dbReference type="ARBA" id="ARBA00022723"/>
    </source>
</evidence>
<dbReference type="InterPro" id="IPR045090">
    <property type="entry name" value="Pept_M3A_M3B"/>
</dbReference>
<dbReference type="NCBIfam" id="TIGR00181">
    <property type="entry name" value="pepF"/>
    <property type="match status" value="1"/>
</dbReference>
<sequence>MDKYSWDLSKIYKSNVEFIEDVEKVKKLADKIETIKDDFRANFKEIVIGIDEIMGLLSKLYTYSHMKQDENTKITKSQQDALLIESLEADISGKLAFFEPDLLSLEENEYVKLIKDNGLEHYKRHLDKIFRFKEYTLSMEAEKVISSFSQSLNAPQSAYYFLTNADMMFPRIRSKENIRLTNANYISLLKDPDRKVREEAFNSYYKTMDFVDNTFASLMYNNVNKLVTEAKLRGYDSARSMELYKDNVSLEVYDNLIDIVHEYLPYLHEYYNFRNEIFGFKEHMYDVYLPTVSEFAKKIPFDEAKETIKTALKPLGDEYIEILNHGLENNWIDVYPKDGKKNGAYSWGDYDSDPFILLNYTDDLDSLFTTAHELGHSMHSYFSRKNNDRIYSEYSIFVAEVASTTNELLMLKHLLKNAKDKNEKLYLMDHYIDSFKSTVFRQTMFAEFEKITHETVENGESLTVDKLNEIYYDLNKKYFGDGVVSDEYIKLEWARIPHFYSNFYVYKYATGFTSAEILSHKILNENGLENYLNFLKDGSNNYPLDQLRSAGCDIANKDNLRLALDVFKKLVEDFKETYKK</sequence>
<proteinExistence type="inferred from homology"/>
<comment type="function">
    <text evidence="6">Has oligopeptidase activity and degrades a variety of small bioactive peptides.</text>
</comment>
<gene>
    <name evidence="9" type="primary">pepF</name>
    <name evidence="9" type="ORF">VLK81_08050</name>
</gene>
<dbReference type="Gene3D" id="1.10.1370.20">
    <property type="entry name" value="Oligoendopeptidase f, C-terminal domain"/>
    <property type="match status" value="1"/>
</dbReference>
<protein>
    <recommendedName>
        <fullName evidence="6">Oligopeptidase F</fullName>
        <ecNumber evidence="6">3.4.24.-</ecNumber>
    </recommendedName>
</protein>
<keyword evidence="3 6" id="KW-0378">Hydrolase</keyword>
<comment type="similarity">
    <text evidence="6">Belongs to the peptidase M3B family.</text>
</comment>
<dbReference type="Gene3D" id="1.20.140.70">
    <property type="entry name" value="Oligopeptidase f, N-terminal domain"/>
    <property type="match status" value="1"/>
</dbReference>
<dbReference type="GO" id="GO:0046872">
    <property type="term" value="F:metal ion binding"/>
    <property type="evidence" value="ECO:0007669"/>
    <property type="project" value="UniProtKB-UniRule"/>
</dbReference>
<dbReference type="AlphaFoldDB" id="A0AAW9MYH7"/>
<dbReference type="PANTHER" id="PTHR11804:SF84">
    <property type="entry name" value="SACCHAROLYSIN"/>
    <property type="match status" value="1"/>
</dbReference>
<evidence type="ECO:0000313" key="10">
    <source>
        <dbReference type="Proteomes" id="UP001357733"/>
    </source>
</evidence>
<keyword evidence="10" id="KW-1185">Reference proteome</keyword>
<organism evidence="9 10">
    <name type="scientific">Citroniella saccharovorans</name>
    <dbReference type="NCBI Taxonomy" id="2053367"/>
    <lineage>
        <taxon>Bacteria</taxon>
        <taxon>Bacillati</taxon>
        <taxon>Bacillota</taxon>
        <taxon>Tissierellia</taxon>
        <taxon>Tissierellales</taxon>
        <taxon>Peptoniphilaceae</taxon>
        <taxon>Citroniella</taxon>
    </lineage>
</organism>
<comment type="cofactor">
    <cofactor evidence="6">
        <name>Zn(2+)</name>
        <dbReference type="ChEBI" id="CHEBI:29105"/>
    </cofactor>
    <text evidence="6">Binds 1 zinc ion.</text>
</comment>
<keyword evidence="1 6" id="KW-0645">Protease</keyword>
<evidence type="ECO:0000313" key="9">
    <source>
        <dbReference type="EMBL" id="MEB3429958.1"/>
    </source>
</evidence>
<dbReference type="GO" id="GO:0006518">
    <property type="term" value="P:peptide metabolic process"/>
    <property type="evidence" value="ECO:0007669"/>
    <property type="project" value="TreeGrafter"/>
</dbReference>
<evidence type="ECO:0000259" key="7">
    <source>
        <dbReference type="Pfam" id="PF01432"/>
    </source>
</evidence>
<dbReference type="SUPFAM" id="SSF55486">
    <property type="entry name" value="Metalloproteases ('zincins'), catalytic domain"/>
    <property type="match status" value="1"/>
</dbReference>
<evidence type="ECO:0000256" key="4">
    <source>
        <dbReference type="ARBA" id="ARBA00022833"/>
    </source>
</evidence>
<feature type="domain" description="Peptidase M3A/M3B catalytic" evidence="7">
    <location>
        <begin position="188"/>
        <end position="561"/>
    </location>
</feature>
<name>A0AAW9MYH7_9FIRM</name>
<dbReference type="EC" id="3.4.24.-" evidence="6"/>
<dbReference type="Pfam" id="PF08439">
    <property type="entry name" value="Peptidase_M3_N"/>
    <property type="match status" value="1"/>
</dbReference>
<dbReference type="RefSeq" id="WP_324620112.1">
    <property type="nucleotide sequence ID" value="NZ_JAYKOT010000003.1"/>
</dbReference>
<accession>A0AAW9MYH7</accession>
<dbReference type="GO" id="GO:0004222">
    <property type="term" value="F:metalloendopeptidase activity"/>
    <property type="evidence" value="ECO:0007669"/>
    <property type="project" value="UniProtKB-UniRule"/>
</dbReference>
<dbReference type="CDD" id="cd09608">
    <property type="entry name" value="M3B_PepF"/>
    <property type="match status" value="1"/>
</dbReference>
<dbReference type="Gene3D" id="1.10.287.830">
    <property type="entry name" value="putative peptidase helix hairpin domain like"/>
    <property type="match status" value="1"/>
</dbReference>
<dbReference type="InterPro" id="IPR013647">
    <property type="entry name" value="OligopepF_N_dom"/>
</dbReference>
<reference evidence="9 10" key="1">
    <citation type="submission" date="2024-01" db="EMBL/GenBank/DDBJ databases">
        <title>Complete genome sequence of Citroniella saccharovorans strain M6.X9, isolated from human fecal sample.</title>
        <authorList>
            <person name="Cheng G."/>
            <person name="Westerholm M."/>
            <person name="Schnurer A."/>
        </authorList>
    </citation>
    <scope>NUCLEOTIDE SEQUENCE [LARGE SCALE GENOMIC DNA]</scope>
    <source>
        <strain evidence="9 10">DSM 29873</strain>
    </source>
</reference>
<comment type="caution">
    <text evidence="9">The sequence shown here is derived from an EMBL/GenBank/DDBJ whole genome shotgun (WGS) entry which is preliminary data.</text>
</comment>
<evidence type="ECO:0000259" key="8">
    <source>
        <dbReference type="Pfam" id="PF08439"/>
    </source>
</evidence>
<feature type="domain" description="Oligopeptidase F N-terminal" evidence="8">
    <location>
        <begin position="102"/>
        <end position="169"/>
    </location>
</feature>
<dbReference type="Proteomes" id="UP001357733">
    <property type="component" value="Unassembled WGS sequence"/>
</dbReference>